<name>A0ABR1VJB6_9PEZI</name>
<dbReference type="SUPFAM" id="SSF56112">
    <property type="entry name" value="Protein kinase-like (PK-like)"/>
    <property type="match status" value="1"/>
</dbReference>
<dbReference type="Gene3D" id="1.10.510.10">
    <property type="entry name" value="Transferase(Phosphotransferase) domain 1"/>
    <property type="match status" value="1"/>
</dbReference>
<feature type="compositionally biased region" description="Low complexity" evidence="1">
    <location>
        <begin position="204"/>
        <end position="217"/>
    </location>
</feature>
<dbReference type="RefSeq" id="XP_066665135.1">
    <property type="nucleotide sequence ID" value="XM_066815845.1"/>
</dbReference>
<evidence type="ECO:0000313" key="2">
    <source>
        <dbReference type="EMBL" id="KAK8071327.1"/>
    </source>
</evidence>
<dbReference type="Proteomes" id="UP001433268">
    <property type="component" value="Unassembled WGS sequence"/>
</dbReference>
<feature type="region of interest" description="Disordered" evidence="1">
    <location>
        <begin position="643"/>
        <end position="667"/>
    </location>
</feature>
<dbReference type="GeneID" id="92048905"/>
<keyword evidence="2" id="KW-0418">Kinase</keyword>
<sequence length="751" mass="84831">MEPIGLVASVATLVKVVDKTVEGARRIAQQWKEAPAEIKALTEYLHHMQSLLTAIRKDSRGQASQFMVYAIARNVSGAEDLCKVLETDILDGEKDPSSRVIKAAWVRHQKKVSKLKETLSKEQELLLLALSASNYFRSDQAKGTPQGPVSVGDVRVDLSNTNTEPGTSAESITRLGQTALPKSPFEVVWPDGDVSQGNRYSEASSTSLEQYSTSSQQPGPATSLECSPNFMPETYTMDRAPLIFYDSQEISQSMNHRDVTYTLLILRRRQFTRVTLHMEVNRDSAYWPALRAKPASIGYRKAYEPPATLLNALDKFLHGRKALPQDAQIDMFLGHRQGNFIVDHKPRQRFKTQQYLQHISSKANHMNCPRYKERELIHSPISWKYEAIRIQAKLKSSGWAIEVRFNAREDHMDEELYALRILYALRGNNGFRSLIGLVEDDDGRISGFLCRNPSLGPLLDVISRAKQHGKLVDWARRERWCRQIVQGISDLHGLDYKHGSLGRFLRNGLYVDEHDNVVFLNSFRKSFTYADDLQDLSIPPECQDQGDSGDDAASAIPVQPATDIYQLGLILWCIAANEEAVYRSMVCGNDDIEAPEDEYCIASNTRLPSLDPSKAPPFMNRVIALCRAEKPEDRPPAWKILEEFPSPAEGNETPRVSELSVGDEDTPAEDDMVAWPINIRCRRCQAPTADHYYHCGRCLIAVYYDICPKCFSGGHHCLDDDHYLQELRKREPQGKYYSCVGEDGQREVLTC</sequence>
<feature type="region of interest" description="Disordered" evidence="1">
    <location>
        <begin position="191"/>
        <end position="224"/>
    </location>
</feature>
<organism evidence="2 3">
    <name type="scientific">Apiospora hydei</name>
    <dbReference type="NCBI Taxonomy" id="1337664"/>
    <lineage>
        <taxon>Eukaryota</taxon>
        <taxon>Fungi</taxon>
        <taxon>Dikarya</taxon>
        <taxon>Ascomycota</taxon>
        <taxon>Pezizomycotina</taxon>
        <taxon>Sordariomycetes</taxon>
        <taxon>Xylariomycetidae</taxon>
        <taxon>Amphisphaeriales</taxon>
        <taxon>Apiosporaceae</taxon>
        <taxon>Apiospora</taxon>
    </lineage>
</organism>
<evidence type="ECO:0000256" key="1">
    <source>
        <dbReference type="SAM" id="MobiDB-lite"/>
    </source>
</evidence>
<protein>
    <submittedName>
        <fullName evidence="2">Protein kinase domain-containing protein</fullName>
    </submittedName>
</protein>
<proteinExistence type="predicted"/>
<dbReference type="GO" id="GO:0016301">
    <property type="term" value="F:kinase activity"/>
    <property type="evidence" value="ECO:0007669"/>
    <property type="project" value="UniProtKB-KW"/>
</dbReference>
<dbReference type="EMBL" id="JAQQWN010000008">
    <property type="protein sequence ID" value="KAK8071327.1"/>
    <property type="molecule type" value="Genomic_DNA"/>
</dbReference>
<keyword evidence="3" id="KW-1185">Reference proteome</keyword>
<accession>A0ABR1VJB6</accession>
<evidence type="ECO:0000313" key="3">
    <source>
        <dbReference type="Proteomes" id="UP001433268"/>
    </source>
</evidence>
<gene>
    <name evidence="2" type="ORF">PG997_011530</name>
</gene>
<comment type="caution">
    <text evidence="2">The sequence shown here is derived from an EMBL/GenBank/DDBJ whole genome shotgun (WGS) entry which is preliminary data.</text>
</comment>
<dbReference type="InterPro" id="IPR011009">
    <property type="entry name" value="Kinase-like_dom_sf"/>
</dbReference>
<keyword evidence="2" id="KW-0808">Transferase</keyword>
<dbReference type="SUPFAM" id="SSF57850">
    <property type="entry name" value="RING/U-box"/>
    <property type="match status" value="1"/>
</dbReference>
<reference evidence="2 3" key="1">
    <citation type="submission" date="2023-01" db="EMBL/GenBank/DDBJ databases">
        <title>Analysis of 21 Apiospora genomes using comparative genomics revels a genus with tremendous synthesis potential of carbohydrate active enzymes and secondary metabolites.</title>
        <authorList>
            <person name="Sorensen T."/>
        </authorList>
    </citation>
    <scope>NUCLEOTIDE SEQUENCE [LARGE SCALE GENOMIC DNA]</scope>
    <source>
        <strain evidence="2 3">CBS 114990</strain>
    </source>
</reference>